<sequence length="405" mass="46197">MIFNVFKNTVLLFLLVLISCGNFSKGESKQEMITIQNPEVIVGANQTDHYLKLLEGKRVGIVANQSSVIFKDSEQNTYSHLVDSLLKLKINIVKVFSPEHGFRGKADAGELVDDSKDNKTGLSIISLHGKNRKPTTEQLKDVDVVVFDLQDVGVRFYTYLSTMHYVMEACAEANIPMIVLDRPNPNGYYIDGPVLDLTYKSFVGMHPVPLVYGMTIGEYALMINGEHWLENKLVCNLTVIRLKNYTHKTYYSLPIKPSPNLPNDKAINLYPSLDIFRGTIINVGRGTNLQMQCYGAPFFPKSDFSYIPKPNEGDKHPRFENKICYGVDLRKEPKLHKFTLKYIIDAYNKTPKSEIFFGTTFTVHAGNEILQKQIESGLTEEEIRATWQEDLENFKKIRVKYLIYK</sequence>
<dbReference type="PROSITE" id="PS51257">
    <property type="entry name" value="PROKAR_LIPOPROTEIN"/>
    <property type="match status" value="1"/>
</dbReference>
<dbReference type="InterPro" id="IPR008302">
    <property type="entry name" value="NamZ"/>
</dbReference>
<protein>
    <submittedName>
        <fullName evidence="3">DUF1343 domain-containing protein</fullName>
    </submittedName>
</protein>
<dbReference type="InterPro" id="IPR048502">
    <property type="entry name" value="NamZ_N"/>
</dbReference>
<proteinExistence type="predicted"/>
<evidence type="ECO:0000259" key="1">
    <source>
        <dbReference type="Pfam" id="PF07075"/>
    </source>
</evidence>
<dbReference type="Gene3D" id="3.40.50.12170">
    <property type="entry name" value="Uncharacterised protein PF07075, DUF1343"/>
    <property type="match status" value="1"/>
</dbReference>
<keyword evidence="4" id="KW-1185">Reference proteome</keyword>
<dbReference type="Gene3D" id="3.90.1150.140">
    <property type="match status" value="1"/>
</dbReference>
<dbReference type="PANTHER" id="PTHR42915:SF1">
    <property type="entry name" value="PEPTIDOGLYCAN BETA-N-ACETYLMURAMIDASE NAMZ"/>
    <property type="match status" value="1"/>
</dbReference>
<dbReference type="PANTHER" id="PTHR42915">
    <property type="entry name" value="HYPOTHETICAL 460 KDA PROTEIN IN FEUA-SIGW INTERGENIC REGION [PRECURSOR]"/>
    <property type="match status" value="1"/>
</dbReference>
<evidence type="ECO:0000313" key="4">
    <source>
        <dbReference type="Proteomes" id="UP001610104"/>
    </source>
</evidence>
<name>A0ABW7MMY2_9FLAO</name>
<dbReference type="Pfam" id="PF20732">
    <property type="entry name" value="NamZ_C"/>
    <property type="match status" value="1"/>
</dbReference>
<gene>
    <name evidence="3" type="ORF">V8G56_05445</name>
</gene>
<dbReference type="Proteomes" id="UP001610104">
    <property type="component" value="Unassembled WGS sequence"/>
</dbReference>
<dbReference type="EMBL" id="JBAWKC010000001">
    <property type="protein sequence ID" value="MFH6768175.1"/>
    <property type="molecule type" value="Genomic_DNA"/>
</dbReference>
<accession>A0ABW7MMY2</accession>
<evidence type="ECO:0000313" key="3">
    <source>
        <dbReference type="EMBL" id="MFH6768175.1"/>
    </source>
</evidence>
<organism evidence="3 4">
    <name type="scientific">Gaetbulibacter aquiaggeris</name>
    <dbReference type="NCBI Taxonomy" id="1735373"/>
    <lineage>
        <taxon>Bacteria</taxon>
        <taxon>Pseudomonadati</taxon>
        <taxon>Bacteroidota</taxon>
        <taxon>Flavobacteriia</taxon>
        <taxon>Flavobacteriales</taxon>
        <taxon>Flavobacteriaceae</taxon>
        <taxon>Gaetbulibacter</taxon>
    </lineage>
</organism>
<comment type="caution">
    <text evidence="3">The sequence shown here is derived from an EMBL/GenBank/DDBJ whole genome shotgun (WGS) entry which is preliminary data.</text>
</comment>
<feature type="domain" description="Peptidoglycan beta-N-acetylmuramidase NamZ N-terminal" evidence="1">
    <location>
        <begin position="59"/>
        <end position="264"/>
    </location>
</feature>
<evidence type="ECO:0000259" key="2">
    <source>
        <dbReference type="Pfam" id="PF20732"/>
    </source>
</evidence>
<feature type="domain" description="Peptidoglycan beta-N-acetylmuramidase NamZ C-terminal" evidence="2">
    <location>
        <begin position="269"/>
        <end position="404"/>
    </location>
</feature>
<dbReference type="Pfam" id="PF07075">
    <property type="entry name" value="NamZ_N"/>
    <property type="match status" value="1"/>
</dbReference>
<dbReference type="PIRSF" id="PIRSF016719">
    <property type="entry name" value="UCP016719"/>
    <property type="match status" value="1"/>
</dbReference>
<reference evidence="3 4" key="1">
    <citation type="submission" date="2024-02" db="EMBL/GenBank/DDBJ databases">
        <title>A Gaetbulibacter species isolated from tidal flats and genomic insights of their niches.</title>
        <authorList>
            <person name="Ye Y."/>
        </authorList>
    </citation>
    <scope>NUCLEOTIDE SEQUENCE [LARGE SCALE GENOMIC DNA]</scope>
    <source>
        <strain evidence="3 4">KEM-8</strain>
    </source>
</reference>
<dbReference type="RefSeq" id="WP_395437422.1">
    <property type="nucleotide sequence ID" value="NZ_JBAWKC010000001.1"/>
</dbReference>
<dbReference type="InterPro" id="IPR048503">
    <property type="entry name" value="NamZ_C"/>
</dbReference>